<name>A0A645F7A8_9ZZZZ</name>
<reference evidence="1" key="1">
    <citation type="submission" date="2019-08" db="EMBL/GenBank/DDBJ databases">
        <authorList>
            <person name="Kucharzyk K."/>
            <person name="Murdoch R.W."/>
            <person name="Higgins S."/>
            <person name="Loffler F."/>
        </authorList>
    </citation>
    <scope>NUCLEOTIDE SEQUENCE</scope>
</reference>
<dbReference type="EMBL" id="VSSQ01055897">
    <property type="protein sequence ID" value="MPN09770.1"/>
    <property type="molecule type" value="Genomic_DNA"/>
</dbReference>
<dbReference type="AlphaFoldDB" id="A0A645F7A8"/>
<accession>A0A645F7A8</accession>
<organism evidence="1">
    <name type="scientific">bioreactor metagenome</name>
    <dbReference type="NCBI Taxonomy" id="1076179"/>
    <lineage>
        <taxon>unclassified sequences</taxon>
        <taxon>metagenomes</taxon>
        <taxon>ecological metagenomes</taxon>
    </lineage>
</organism>
<protein>
    <submittedName>
        <fullName evidence="1">Uncharacterized protein</fullName>
    </submittedName>
</protein>
<sequence length="112" mass="13274">MRGKDEKDIVIDHDTPGFIEQLLNLRNRPKWRDMHSNAERTRFLYIKFMVHLCKKGYKLFASDTSREISLVAPNYTNNKKEEVSLLFDNYELARYNSIDPDDATIELLKHIN</sequence>
<gene>
    <name evidence="1" type="ORF">SDC9_157062</name>
</gene>
<comment type="caution">
    <text evidence="1">The sequence shown here is derived from an EMBL/GenBank/DDBJ whole genome shotgun (WGS) entry which is preliminary data.</text>
</comment>
<proteinExistence type="predicted"/>
<evidence type="ECO:0000313" key="1">
    <source>
        <dbReference type="EMBL" id="MPN09770.1"/>
    </source>
</evidence>